<dbReference type="PANTHER" id="PTHR36352:SF1">
    <property type="entry name" value="EXPRESSED PROTEIN"/>
    <property type="match status" value="1"/>
</dbReference>
<gene>
    <name evidence="2" type="ORF">V6N12_050354</name>
</gene>
<evidence type="ECO:0000313" key="2">
    <source>
        <dbReference type="EMBL" id="KAK8600501.1"/>
    </source>
</evidence>
<proteinExistence type="predicted"/>
<name>A0ABR2GC57_9ROSI</name>
<organism evidence="2 3">
    <name type="scientific">Hibiscus sabdariffa</name>
    <name type="common">roselle</name>
    <dbReference type="NCBI Taxonomy" id="183260"/>
    <lineage>
        <taxon>Eukaryota</taxon>
        <taxon>Viridiplantae</taxon>
        <taxon>Streptophyta</taxon>
        <taxon>Embryophyta</taxon>
        <taxon>Tracheophyta</taxon>
        <taxon>Spermatophyta</taxon>
        <taxon>Magnoliopsida</taxon>
        <taxon>eudicotyledons</taxon>
        <taxon>Gunneridae</taxon>
        <taxon>Pentapetalae</taxon>
        <taxon>rosids</taxon>
        <taxon>malvids</taxon>
        <taxon>Malvales</taxon>
        <taxon>Malvaceae</taxon>
        <taxon>Malvoideae</taxon>
        <taxon>Hibiscus</taxon>
    </lineage>
</organism>
<reference evidence="2 3" key="1">
    <citation type="journal article" date="2024" name="G3 (Bethesda)">
        <title>Genome assembly of Hibiscus sabdariffa L. provides insights into metabolisms of medicinal natural products.</title>
        <authorList>
            <person name="Kim T."/>
        </authorList>
    </citation>
    <scope>NUCLEOTIDE SEQUENCE [LARGE SCALE GENOMIC DNA]</scope>
    <source>
        <strain evidence="2">TK-2024</strain>
        <tissue evidence="2">Old leaves</tissue>
    </source>
</reference>
<dbReference type="Proteomes" id="UP001472677">
    <property type="component" value="Unassembled WGS sequence"/>
</dbReference>
<accession>A0ABR2GC57</accession>
<dbReference type="PANTHER" id="PTHR36352">
    <property type="entry name" value="EXPRESSED PROTEIN"/>
    <property type="match status" value="1"/>
</dbReference>
<dbReference type="InterPro" id="IPR055572">
    <property type="entry name" value="DUF7148"/>
</dbReference>
<dbReference type="Pfam" id="PF23650">
    <property type="entry name" value="DUF7148"/>
    <property type="match status" value="1"/>
</dbReference>
<evidence type="ECO:0000313" key="3">
    <source>
        <dbReference type="Proteomes" id="UP001472677"/>
    </source>
</evidence>
<comment type="caution">
    <text evidence="2">The sequence shown here is derived from an EMBL/GenBank/DDBJ whole genome shotgun (WGS) entry which is preliminary data.</text>
</comment>
<dbReference type="EMBL" id="JBBPBM010000001">
    <property type="protein sequence ID" value="KAK8600501.1"/>
    <property type="molecule type" value="Genomic_DNA"/>
</dbReference>
<feature type="domain" description="DUF7148" evidence="1">
    <location>
        <begin position="123"/>
        <end position="242"/>
    </location>
</feature>
<keyword evidence="3" id="KW-1185">Reference proteome</keyword>
<evidence type="ECO:0000259" key="1">
    <source>
        <dbReference type="Pfam" id="PF23650"/>
    </source>
</evidence>
<sequence>MSRSPVSTSASFTCKNILFLIGYPKVLYSSSSSSSSSQTPVMAGALRQPLHHTTTSANPPLHLYKPRARCSCSLPVHVAFQNDKRQVLSKLSGYYGHRNLILKLVAKASSAKDDITPAADDPENGVSLGTMKLPSNTDIPRFETLLFQWANSLCQGANLPLPVPLKIDKITGGVRLGFITVGDGKTEVLVYIDCLVFPASDNSSPIFRAIRNGALKDQSPPGEPRIMRSLLQALQKSVEIARV</sequence>
<protein>
    <recommendedName>
        <fullName evidence="1">DUF7148 domain-containing protein</fullName>
    </recommendedName>
</protein>